<accession>A0A4R5PNS5</accession>
<dbReference type="EMBL" id="SMSI01000001">
    <property type="protein sequence ID" value="TDH38712.1"/>
    <property type="molecule type" value="Genomic_DNA"/>
</dbReference>
<protein>
    <submittedName>
        <fullName evidence="1">Uncharacterized protein</fullName>
    </submittedName>
</protein>
<reference evidence="1 2" key="1">
    <citation type="journal article" date="2013" name="Int. J. Syst. Evol. Microbiol.">
        <title>Hoeflea suaedae sp. nov., an endophytic bacterium isolated from the root of the halophyte Suaeda maritima.</title>
        <authorList>
            <person name="Chung E.J."/>
            <person name="Park J.A."/>
            <person name="Pramanik P."/>
            <person name="Bibi F."/>
            <person name="Jeon C.O."/>
            <person name="Chung Y.R."/>
        </authorList>
    </citation>
    <scope>NUCLEOTIDE SEQUENCE [LARGE SCALE GENOMIC DNA]</scope>
    <source>
        <strain evidence="1 2">YC6898</strain>
    </source>
</reference>
<dbReference type="GO" id="GO:0004357">
    <property type="term" value="F:glutamate-cysteine ligase activity"/>
    <property type="evidence" value="ECO:0007669"/>
    <property type="project" value="InterPro"/>
</dbReference>
<sequence>MPGPAFWMIFCSIGSPWANSISTEKIVTSATLRVEISTSENRSGTAPHMPTIIAVSQASPSSGGRPTRFMTGEKTGAIHSITPMREASSAKMVIGTVMRKSIQ</sequence>
<dbReference type="GO" id="GO:0042398">
    <property type="term" value="P:modified amino acid biosynthetic process"/>
    <property type="evidence" value="ECO:0007669"/>
    <property type="project" value="InterPro"/>
</dbReference>
<gene>
    <name evidence="1" type="ORF">E2A64_06335</name>
</gene>
<organism evidence="1 2">
    <name type="scientific">Pseudohoeflea suaedae</name>
    <dbReference type="NCBI Taxonomy" id="877384"/>
    <lineage>
        <taxon>Bacteria</taxon>
        <taxon>Pseudomonadati</taxon>
        <taxon>Pseudomonadota</taxon>
        <taxon>Alphaproteobacteria</taxon>
        <taxon>Hyphomicrobiales</taxon>
        <taxon>Rhizobiaceae</taxon>
        <taxon>Pseudohoeflea</taxon>
    </lineage>
</organism>
<proteinExistence type="predicted"/>
<name>A0A4R5PNS5_9HYPH</name>
<dbReference type="Proteomes" id="UP000295131">
    <property type="component" value="Unassembled WGS sequence"/>
</dbReference>
<comment type="caution">
    <text evidence="1">The sequence shown here is derived from an EMBL/GenBank/DDBJ whole genome shotgun (WGS) entry which is preliminary data.</text>
</comment>
<dbReference type="AlphaFoldDB" id="A0A4R5PNS5"/>
<keyword evidence="2" id="KW-1185">Reference proteome</keyword>
<evidence type="ECO:0000313" key="1">
    <source>
        <dbReference type="EMBL" id="TDH38712.1"/>
    </source>
</evidence>
<evidence type="ECO:0000313" key="2">
    <source>
        <dbReference type="Proteomes" id="UP000295131"/>
    </source>
</evidence>